<keyword evidence="4" id="KW-0694">RNA-binding</keyword>
<dbReference type="Pfam" id="PF02536">
    <property type="entry name" value="mTERF"/>
    <property type="match status" value="2"/>
</dbReference>
<dbReference type="FunFam" id="3.30.70.330:FF:000192">
    <property type="entry name" value="Serine/arginine-rich splicing factor SC35"/>
    <property type="match status" value="1"/>
</dbReference>
<evidence type="ECO:0000256" key="5">
    <source>
        <dbReference type="SAM" id="MobiDB-lite"/>
    </source>
</evidence>
<evidence type="ECO:0000256" key="1">
    <source>
        <dbReference type="ARBA" id="ARBA00007692"/>
    </source>
</evidence>
<dbReference type="PANTHER" id="PTHR13068:SF130">
    <property type="entry name" value="TRANSCRIPTION TERMINATION FACTOR MTERF6, CHLOROPLASTIC_MITOCHONDRIAL-LIKE"/>
    <property type="match status" value="1"/>
</dbReference>
<evidence type="ECO:0000256" key="3">
    <source>
        <dbReference type="ARBA" id="ARBA00022946"/>
    </source>
</evidence>
<evidence type="ECO:0000313" key="8">
    <source>
        <dbReference type="Proteomes" id="UP000298416"/>
    </source>
</evidence>
<dbReference type="InterPro" id="IPR012677">
    <property type="entry name" value="Nucleotide-bd_a/b_plait_sf"/>
</dbReference>
<sequence length="710" mass="80582">MSHFGRSGPPDIRDTFSLLVLNITFRTHSSARTSADDLFPLFDKYGKVVDVFIPRDRRTGDSRGFAFVRYKYQDEAKKAVEKLDGRVVDGREIMVQFAKYGPNAERIDKGRIEEPVYKSNGRSRSRSPRPRGDDRDRDYRRSSHSGRGRSERESHRGRHRDSRYRSRSRSRSRNRSVSPGYRRERGRGKYDDGERRRRSRSYGSASPVRRSLSPRRTPSPNKSPPSREGSPDVRSAKIERSASPPKSLSPRGRRDSRSPSPRDEADVSIPPTLYPALCEREVVADWQDDAAVIDAVCVQLSEHVIICEDNRYICLLLDDAHEIVAVAVSCMNMVLFLRKNLGGLVSKQNCKYNVSLLRNLSASPERKVVTAAVVHDVLVNKHDFSPEIASAVSSALSRFRSLENADSILTLLEENRFSSSQLQRIVKNYPVILTARSDAVRYKIKILTDFGFSAEEIAKIMSCSNAILHSSAEKKIIPQLATLKGMLGSNDEVIGLVKRSVWYMTVDLEKIFLPNVDFLRSCGVTTEGIRVFLHSYPRCLLLKPDLMRKAVEKAKEMGVDQRSKTFVHAVRAIASRSKQSLELKMLGFRYMGASESEVLAMFRKAPTAFCISLEKMKEIKSLLLGTGRYEMCDLISDPSTFMCSVEQRYKPRLQVLEMLESKGLIEKWPALSSICRWTDERFVEKFVRPYSDELGEVCGAFKGSEKSKKR</sequence>
<feature type="compositionally biased region" description="Basic residues" evidence="5">
    <location>
        <begin position="155"/>
        <end position="174"/>
    </location>
</feature>
<dbReference type="EMBL" id="PNBA02000002">
    <property type="protein sequence ID" value="KAG6434816.1"/>
    <property type="molecule type" value="Genomic_DNA"/>
</dbReference>
<dbReference type="InterPro" id="IPR003690">
    <property type="entry name" value="MTERF"/>
</dbReference>
<keyword evidence="8" id="KW-1185">Reference proteome</keyword>
<dbReference type="Gene3D" id="3.30.70.330">
    <property type="match status" value="1"/>
</dbReference>
<evidence type="ECO:0000256" key="2">
    <source>
        <dbReference type="ARBA" id="ARBA00022472"/>
    </source>
</evidence>
<dbReference type="InterPro" id="IPR000504">
    <property type="entry name" value="RRM_dom"/>
</dbReference>
<dbReference type="PROSITE" id="PS50102">
    <property type="entry name" value="RRM"/>
    <property type="match status" value="1"/>
</dbReference>
<dbReference type="SMART" id="SM00733">
    <property type="entry name" value="Mterf"/>
    <property type="match status" value="6"/>
</dbReference>
<evidence type="ECO:0000259" key="6">
    <source>
        <dbReference type="PROSITE" id="PS50102"/>
    </source>
</evidence>
<keyword evidence="3" id="KW-0809">Transit peptide</keyword>
<dbReference type="AlphaFoldDB" id="A0A8X9ABR7"/>
<evidence type="ECO:0000313" key="7">
    <source>
        <dbReference type="EMBL" id="KAG6434816.1"/>
    </source>
</evidence>
<feature type="compositionally biased region" description="Basic and acidic residues" evidence="5">
    <location>
        <begin position="181"/>
        <end position="195"/>
    </location>
</feature>
<dbReference type="PANTHER" id="PTHR13068">
    <property type="entry name" value="CGI-12 PROTEIN-RELATED"/>
    <property type="match status" value="1"/>
</dbReference>
<dbReference type="Pfam" id="PF00076">
    <property type="entry name" value="RRM_1"/>
    <property type="match status" value="1"/>
</dbReference>
<reference evidence="7" key="1">
    <citation type="submission" date="2018-01" db="EMBL/GenBank/DDBJ databases">
        <authorList>
            <person name="Mao J.F."/>
        </authorList>
    </citation>
    <scope>NUCLEOTIDE SEQUENCE</scope>
    <source>
        <strain evidence="7">Huo1</strain>
        <tissue evidence="7">Leaf</tissue>
    </source>
</reference>
<comment type="caution">
    <text evidence="7">The sequence shown here is derived from an EMBL/GenBank/DDBJ whole genome shotgun (WGS) entry which is preliminary data.</text>
</comment>
<organism evidence="7">
    <name type="scientific">Salvia splendens</name>
    <name type="common">Scarlet sage</name>
    <dbReference type="NCBI Taxonomy" id="180675"/>
    <lineage>
        <taxon>Eukaryota</taxon>
        <taxon>Viridiplantae</taxon>
        <taxon>Streptophyta</taxon>
        <taxon>Embryophyta</taxon>
        <taxon>Tracheophyta</taxon>
        <taxon>Spermatophyta</taxon>
        <taxon>Magnoliopsida</taxon>
        <taxon>eudicotyledons</taxon>
        <taxon>Gunneridae</taxon>
        <taxon>Pentapetalae</taxon>
        <taxon>asterids</taxon>
        <taxon>lamiids</taxon>
        <taxon>Lamiales</taxon>
        <taxon>Lamiaceae</taxon>
        <taxon>Nepetoideae</taxon>
        <taxon>Mentheae</taxon>
        <taxon>Salviinae</taxon>
        <taxon>Salvia</taxon>
        <taxon>Salvia subgen. Calosphace</taxon>
        <taxon>core Calosphace</taxon>
    </lineage>
</organism>
<keyword evidence="2" id="KW-0806">Transcription termination</keyword>
<keyword evidence="2" id="KW-0804">Transcription</keyword>
<dbReference type="SUPFAM" id="SSF54928">
    <property type="entry name" value="RNA-binding domain, RBD"/>
    <property type="match status" value="1"/>
</dbReference>
<gene>
    <name evidence="7" type="ORF">SASPL_106459</name>
</gene>
<dbReference type="GO" id="GO:0003723">
    <property type="term" value="F:RNA binding"/>
    <property type="evidence" value="ECO:0007669"/>
    <property type="project" value="UniProtKB-UniRule"/>
</dbReference>
<keyword evidence="2" id="KW-0805">Transcription regulation</keyword>
<dbReference type="Proteomes" id="UP000298416">
    <property type="component" value="Unassembled WGS sequence"/>
</dbReference>
<proteinExistence type="inferred from homology"/>
<feature type="region of interest" description="Disordered" evidence="5">
    <location>
        <begin position="110"/>
        <end position="269"/>
    </location>
</feature>
<feature type="compositionally biased region" description="Basic and acidic residues" evidence="5">
    <location>
        <begin position="229"/>
        <end position="240"/>
    </location>
</feature>
<feature type="compositionally biased region" description="Low complexity" evidence="5">
    <location>
        <begin position="206"/>
        <end position="220"/>
    </location>
</feature>
<dbReference type="InterPro" id="IPR035979">
    <property type="entry name" value="RBD_domain_sf"/>
</dbReference>
<dbReference type="InterPro" id="IPR038538">
    <property type="entry name" value="MTERF_sf"/>
</dbReference>
<accession>A0A8X9ABR7</accession>
<reference evidence="7" key="2">
    <citation type="submission" date="2020-08" db="EMBL/GenBank/DDBJ databases">
        <title>Plant Genome Project.</title>
        <authorList>
            <person name="Zhang R.-G."/>
        </authorList>
    </citation>
    <scope>NUCLEOTIDE SEQUENCE</scope>
    <source>
        <strain evidence="7">Huo1</strain>
        <tissue evidence="7">Leaf</tissue>
    </source>
</reference>
<dbReference type="Gene3D" id="1.25.70.10">
    <property type="entry name" value="Transcription termination factor 3, mitochondrial"/>
    <property type="match status" value="1"/>
</dbReference>
<name>A0A8X9ABR7_SALSN</name>
<dbReference type="GO" id="GO:0006353">
    <property type="term" value="P:DNA-templated transcription termination"/>
    <property type="evidence" value="ECO:0007669"/>
    <property type="project" value="UniProtKB-KW"/>
</dbReference>
<dbReference type="SMART" id="SM00360">
    <property type="entry name" value="RRM"/>
    <property type="match status" value="1"/>
</dbReference>
<feature type="domain" description="RRM" evidence="6">
    <location>
        <begin position="16"/>
        <end position="100"/>
    </location>
</feature>
<feature type="compositionally biased region" description="Basic and acidic residues" evidence="5">
    <location>
        <begin position="252"/>
        <end position="265"/>
    </location>
</feature>
<evidence type="ECO:0000256" key="4">
    <source>
        <dbReference type="PROSITE-ProRule" id="PRU00176"/>
    </source>
</evidence>
<feature type="compositionally biased region" description="Basic and acidic residues" evidence="5">
    <location>
        <begin position="130"/>
        <end position="141"/>
    </location>
</feature>
<comment type="similarity">
    <text evidence="1">Belongs to the mTERF family.</text>
</comment>
<dbReference type="CDD" id="cd12311">
    <property type="entry name" value="RRM_SRSF2_SRSF8"/>
    <property type="match status" value="1"/>
</dbReference>
<dbReference type="FunFam" id="1.25.70.10:FF:000001">
    <property type="entry name" value="Mitochondrial transcription termination factor-like"/>
    <property type="match status" value="1"/>
</dbReference>
<protein>
    <recommendedName>
        <fullName evidence="6">RRM domain-containing protein</fullName>
    </recommendedName>
</protein>